<accession>A0A4Y7J179</accession>
<dbReference type="Proteomes" id="UP000316621">
    <property type="component" value="Chromosome 3"/>
</dbReference>
<reference evidence="1 2" key="1">
    <citation type="journal article" date="2018" name="Science">
        <title>The opium poppy genome and morphinan production.</title>
        <authorList>
            <person name="Guo L."/>
            <person name="Winzer T."/>
            <person name="Yang X."/>
            <person name="Li Y."/>
            <person name="Ning Z."/>
            <person name="He Z."/>
            <person name="Teodor R."/>
            <person name="Lu Y."/>
            <person name="Bowser T.A."/>
            <person name="Graham I.A."/>
            <person name="Ye K."/>
        </authorList>
    </citation>
    <scope>NUCLEOTIDE SEQUENCE [LARGE SCALE GENOMIC DNA]</scope>
    <source>
        <strain evidence="2">cv. HN1</strain>
        <tissue evidence="1">Leaves</tissue>
    </source>
</reference>
<gene>
    <name evidence="1" type="ORF">C5167_012660</name>
</gene>
<feature type="non-terminal residue" evidence="1">
    <location>
        <position position="1"/>
    </location>
</feature>
<evidence type="ECO:0000313" key="2">
    <source>
        <dbReference type="Proteomes" id="UP000316621"/>
    </source>
</evidence>
<organism evidence="1 2">
    <name type="scientific">Papaver somniferum</name>
    <name type="common">Opium poppy</name>
    <dbReference type="NCBI Taxonomy" id="3469"/>
    <lineage>
        <taxon>Eukaryota</taxon>
        <taxon>Viridiplantae</taxon>
        <taxon>Streptophyta</taxon>
        <taxon>Embryophyta</taxon>
        <taxon>Tracheophyta</taxon>
        <taxon>Spermatophyta</taxon>
        <taxon>Magnoliopsida</taxon>
        <taxon>Ranunculales</taxon>
        <taxon>Papaveraceae</taxon>
        <taxon>Papaveroideae</taxon>
        <taxon>Papaver</taxon>
    </lineage>
</organism>
<sequence length="131" mass="15305">RSTSHIALKVQQNEGDKSWLIVHPILTLASNVSDSTLFYCMCITLFKRCVYKDELSFSKIDFVVVGAPRIFQSEKSFNVRTTQNSWMIYFEEEFLELESSVALSNQPLLLTLWRRHARRITCSNCYLYSHI</sequence>
<dbReference type="AlphaFoldDB" id="A0A4Y7J179"/>
<keyword evidence="2" id="KW-1185">Reference proteome</keyword>
<protein>
    <submittedName>
        <fullName evidence="1">Uncharacterized protein</fullName>
    </submittedName>
</protein>
<dbReference type="EMBL" id="CM010717">
    <property type="protein sequence ID" value="RZC53810.1"/>
    <property type="molecule type" value="Genomic_DNA"/>
</dbReference>
<name>A0A4Y7J179_PAPSO</name>
<evidence type="ECO:0000313" key="1">
    <source>
        <dbReference type="EMBL" id="RZC53810.1"/>
    </source>
</evidence>
<dbReference type="Gramene" id="RZC53810">
    <property type="protein sequence ID" value="RZC53810"/>
    <property type="gene ID" value="C5167_012660"/>
</dbReference>
<proteinExistence type="predicted"/>